<dbReference type="GO" id="GO:0005829">
    <property type="term" value="C:cytosol"/>
    <property type="evidence" value="ECO:0007669"/>
    <property type="project" value="TreeGrafter"/>
</dbReference>
<dbReference type="OrthoDB" id="9811381at2"/>
<dbReference type="Pfam" id="PF01029">
    <property type="entry name" value="NusB"/>
    <property type="match status" value="1"/>
</dbReference>
<dbReference type="PANTHER" id="PTHR11078">
    <property type="entry name" value="N UTILIZATION SUBSTANCE PROTEIN B-RELATED"/>
    <property type="match status" value="1"/>
</dbReference>
<dbReference type="SUPFAM" id="SSF48013">
    <property type="entry name" value="NusB-like"/>
    <property type="match status" value="1"/>
</dbReference>
<dbReference type="Gene3D" id="1.10.940.10">
    <property type="entry name" value="NusB-like"/>
    <property type="match status" value="1"/>
</dbReference>
<keyword evidence="5 6" id="KW-0804">Transcription</keyword>
<dbReference type="InterPro" id="IPR035926">
    <property type="entry name" value="NusB-like_sf"/>
</dbReference>
<evidence type="ECO:0000313" key="8">
    <source>
        <dbReference type="EMBL" id="SCY98676.1"/>
    </source>
</evidence>
<feature type="domain" description="NusB/RsmB/TIM44" evidence="7">
    <location>
        <begin position="5"/>
        <end position="128"/>
    </location>
</feature>
<dbReference type="EMBL" id="FMUS01000026">
    <property type="protein sequence ID" value="SCY98676.1"/>
    <property type="molecule type" value="Genomic_DNA"/>
</dbReference>
<keyword evidence="4 6" id="KW-0805">Transcription regulation</keyword>
<dbReference type="NCBIfam" id="TIGR01951">
    <property type="entry name" value="nusB"/>
    <property type="match status" value="1"/>
</dbReference>
<accession>A0A1G5KDM7</accession>
<keyword evidence="9" id="KW-1185">Reference proteome</keyword>
<keyword evidence="2 6" id="KW-0889">Transcription antitermination</keyword>
<sequence length="138" mass="15751">MSRKEARELCMKILFEMSIQNNYDRKLVDYHLEESVTDNQKGYIDSLIGSTIDNLKEIDTTIDSYSKSWKIDRIAKVDLAILRLALAEILYLDEIPYAVSINEAVELAKKYSSNESDSYINGILGKYAEAMGLKNNEV</sequence>
<dbReference type="InterPro" id="IPR006027">
    <property type="entry name" value="NusB_RsmB_TIM44"/>
</dbReference>
<evidence type="ECO:0000313" key="9">
    <source>
        <dbReference type="Proteomes" id="UP000198636"/>
    </source>
</evidence>
<dbReference type="AlphaFoldDB" id="A0A1G5KDM7"/>
<evidence type="ECO:0000256" key="4">
    <source>
        <dbReference type="ARBA" id="ARBA00023015"/>
    </source>
</evidence>
<organism evidence="8 9">
    <name type="scientific">Alkaliphilus peptidifermentans DSM 18978</name>
    <dbReference type="NCBI Taxonomy" id="1120976"/>
    <lineage>
        <taxon>Bacteria</taxon>
        <taxon>Bacillati</taxon>
        <taxon>Bacillota</taxon>
        <taxon>Clostridia</taxon>
        <taxon>Peptostreptococcales</taxon>
        <taxon>Natronincolaceae</taxon>
        <taxon>Alkaliphilus</taxon>
    </lineage>
</organism>
<dbReference type="RefSeq" id="WP_091545868.1">
    <property type="nucleotide sequence ID" value="NZ_FMUS01000026.1"/>
</dbReference>
<dbReference type="GO" id="GO:0003723">
    <property type="term" value="F:RNA binding"/>
    <property type="evidence" value="ECO:0007669"/>
    <property type="project" value="UniProtKB-UniRule"/>
</dbReference>
<dbReference type="GO" id="GO:0031564">
    <property type="term" value="P:transcription antitermination"/>
    <property type="evidence" value="ECO:0007669"/>
    <property type="project" value="UniProtKB-KW"/>
</dbReference>
<dbReference type="InterPro" id="IPR011605">
    <property type="entry name" value="NusB_fam"/>
</dbReference>
<keyword evidence="3 6" id="KW-0694">RNA-binding</keyword>
<evidence type="ECO:0000256" key="6">
    <source>
        <dbReference type="HAMAP-Rule" id="MF_00073"/>
    </source>
</evidence>
<dbReference type="GO" id="GO:0006353">
    <property type="term" value="P:DNA-templated transcription termination"/>
    <property type="evidence" value="ECO:0007669"/>
    <property type="project" value="UniProtKB-UniRule"/>
</dbReference>
<name>A0A1G5KDM7_9FIRM</name>
<dbReference type="STRING" id="1120976.SAMN03080606_03408"/>
<gene>
    <name evidence="6" type="primary">nusB</name>
    <name evidence="8" type="ORF">SAMN03080606_03408</name>
</gene>
<protein>
    <recommendedName>
        <fullName evidence="6">Transcription antitermination protein NusB</fullName>
    </recommendedName>
    <alternativeName>
        <fullName evidence="6">Antitermination factor NusB</fullName>
    </alternativeName>
</protein>
<evidence type="ECO:0000256" key="3">
    <source>
        <dbReference type="ARBA" id="ARBA00022884"/>
    </source>
</evidence>
<dbReference type="PANTHER" id="PTHR11078:SF3">
    <property type="entry name" value="ANTITERMINATION NUSB DOMAIN-CONTAINING PROTEIN"/>
    <property type="match status" value="1"/>
</dbReference>
<comment type="function">
    <text evidence="6">Involved in transcription antitermination. Required for transcription of ribosomal RNA (rRNA) genes. Binds specifically to the boxA antiterminator sequence of the ribosomal RNA (rrn) operons.</text>
</comment>
<proteinExistence type="inferred from homology"/>
<comment type="similarity">
    <text evidence="1 6">Belongs to the NusB family.</text>
</comment>
<evidence type="ECO:0000256" key="1">
    <source>
        <dbReference type="ARBA" id="ARBA00005952"/>
    </source>
</evidence>
<evidence type="ECO:0000259" key="7">
    <source>
        <dbReference type="Pfam" id="PF01029"/>
    </source>
</evidence>
<dbReference type="HAMAP" id="MF_00073">
    <property type="entry name" value="NusB"/>
    <property type="match status" value="1"/>
</dbReference>
<evidence type="ECO:0000256" key="2">
    <source>
        <dbReference type="ARBA" id="ARBA00022814"/>
    </source>
</evidence>
<reference evidence="8 9" key="1">
    <citation type="submission" date="2016-10" db="EMBL/GenBank/DDBJ databases">
        <authorList>
            <person name="de Groot N.N."/>
        </authorList>
    </citation>
    <scope>NUCLEOTIDE SEQUENCE [LARGE SCALE GENOMIC DNA]</scope>
    <source>
        <strain evidence="8 9">DSM 18978</strain>
    </source>
</reference>
<evidence type="ECO:0000256" key="5">
    <source>
        <dbReference type="ARBA" id="ARBA00023163"/>
    </source>
</evidence>
<dbReference type="Proteomes" id="UP000198636">
    <property type="component" value="Unassembled WGS sequence"/>
</dbReference>